<sequence length="452" mass="46875">MRAALRTTLATGVALALAACGGRPDAGASLPRLAAAQPGALQHCADLARGALPAGTRLTRVESVAAGTVQAGGAAVAVPSHCLVQGQLNERTSPVDGQRYAIGFELRLPEAWNGRFLHQVNGGLDGAVVPALGQIGGGAPTHTALQQGFAVVSSDAGHSGAQNPRFGLDPQARLDYGYNAVAQLTPVAKQLIASAYGRGPDRSYIAGCSNGGRHAMVAAARLPGEYDGILAGNPGFQLPRAAVAQLWGAQQYAKIATSRTAAGQPDLQTAFTPQELTLVADRIRARCDALDGLADGIVGDVQACQKQFDFSRDVPACTGERNGQCLTPAQKDTLTRVFAGARDGRGQALYSAFPIDPGLAGADWRDWKFASPGTRDAAAVAFIFSTPPLADRAQGLPFALGFDMDRDAPRIAATDSTYRTSALDFMRPPAGDLSALRHRGAKMIVYHGTGDG</sequence>
<evidence type="ECO:0000313" key="10">
    <source>
        <dbReference type="Proteomes" id="UP000249135"/>
    </source>
</evidence>
<dbReference type="InterPro" id="IPR011118">
    <property type="entry name" value="Tannase/feruloyl_esterase"/>
</dbReference>
<dbReference type="GO" id="GO:0052689">
    <property type="term" value="F:carboxylic ester hydrolase activity"/>
    <property type="evidence" value="ECO:0007669"/>
    <property type="project" value="UniProtKB-KW"/>
</dbReference>
<organism evidence="9 10">
    <name type="scientific">Variovorax paradoxus</name>
    <dbReference type="NCBI Taxonomy" id="34073"/>
    <lineage>
        <taxon>Bacteria</taxon>
        <taxon>Pseudomonadati</taxon>
        <taxon>Pseudomonadota</taxon>
        <taxon>Betaproteobacteria</taxon>
        <taxon>Burkholderiales</taxon>
        <taxon>Comamonadaceae</taxon>
        <taxon>Variovorax</taxon>
    </lineage>
</organism>
<dbReference type="PANTHER" id="PTHR33938:SF15">
    <property type="entry name" value="FERULOYL ESTERASE B-RELATED"/>
    <property type="match status" value="1"/>
</dbReference>
<evidence type="ECO:0000256" key="5">
    <source>
        <dbReference type="ARBA" id="ARBA00022801"/>
    </source>
</evidence>
<evidence type="ECO:0000256" key="7">
    <source>
        <dbReference type="ARBA" id="ARBA00023157"/>
    </source>
</evidence>
<keyword evidence="4 8" id="KW-0732">Signal</keyword>
<keyword evidence="6" id="KW-0106">Calcium</keyword>
<dbReference type="SUPFAM" id="SSF53474">
    <property type="entry name" value="alpha/beta-Hydrolases"/>
    <property type="match status" value="1"/>
</dbReference>
<evidence type="ECO:0000256" key="8">
    <source>
        <dbReference type="SAM" id="SignalP"/>
    </source>
</evidence>
<evidence type="ECO:0000256" key="1">
    <source>
        <dbReference type="ARBA" id="ARBA00006249"/>
    </source>
</evidence>
<evidence type="ECO:0000256" key="2">
    <source>
        <dbReference type="ARBA" id="ARBA00022487"/>
    </source>
</evidence>
<dbReference type="Proteomes" id="UP000249135">
    <property type="component" value="Unassembled WGS sequence"/>
</dbReference>
<proteinExistence type="inferred from homology"/>
<feature type="chain" id="PRO_5015932716" evidence="8">
    <location>
        <begin position="19"/>
        <end position="452"/>
    </location>
</feature>
<keyword evidence="7" id="KW-1015">Disulfide bond</keyword>
<keyword evidence="2" id="KW-0719">Serine esterase</keyword>
<evidence type="ECO:0000256" key="4">
    <source>
        <dbReference type="ARBA" id="ARBA00022729"/>
    </source>
</evidence>
<comment type="caution">
    <text evidence="9">The sequence shown here is derived from an EMBL/GenBank/DDBJ whole genome shotgun (WGS) entry which is preliminary data.</text>
</comment>
<dbReference type="Gene3D" id="3.40.50.1820">
    <property type="entry name" value="alpha/beta hydrolase"/>
    <property type="match status" value="1"/>
</dbReference>
<dbReference type="GO" id="GO:0046872">
    <property type="term" value="F:metal ion binding"/>
    <property type="evidence" value="ECO:0007669"/>
    <property type="project" value="UniProtKB-KW"/>
</dbReference>
<comment type="similarity">
    <text evidence="1">Belongs to the tannase family.</text>
</comment>
<feature type="signal peptide" evidence="8">
    <location>
        <begin position="1"/>
        <end position="18"/>
    </location>
</feature>
<gene>
    <name evidence="9" type="ORF">DI563_20160</name>
</gene>
<keyword evidence="5 9" id="KW-0378">Hydrolase</keyword>
<feature type="non-terminal residue" evidence="9">
    <location>
        <position position="452"/>
    </location>
</feature>
<dbReference type="Pfam" id="PF07519">
    <property type="entry name" value="Tannase"/>
    <property type="match status" value="1"/>
</dbReference>
<evidence type="ECO:0000256" key="6">
    <source>
        <dbReference type="ARBA" id="ARBA00022837"/>
    </source>
</evidence>
<keyword evidence="3" id="KW-0479">Metal-binding</keyword>
<dbReference type="InterPro" id="IPR029058">
    <property type="entry name" value="AB_hydrolase_fold"/>
</dbReference>
<dbReference type="AlphaFoldDB" id="A0A2W5PWF0"/>
<protein>
    <submittedName>
        <fullName evidence="9">Tannase/feruloyl esterase family alpha/beta hydrolase</fullName>
    </submittedName>
</protein>
<name>A0A2W5PWF0_VARPD</name>
<dbReference type="EMBL" id="QFPP01000313">
    <property type="protein sequence ID" value="PZQ68739.1"/>
    <property type="molecule type" value="Genomic_DNA"/>
</dbReference>
<evidence type="ECO:0000313" key="9">
    <source>
        <dbReference type="EMBL" id="PZQ68739.1"/>
    </source>
</evidence>
<accession>A0A2W5PWF0</accession>
<dbReference type="PANTHER" id="PTHR33938">
    <property type="entry name" value="FERULOYL ESTERASE B-RELATED"/>
    <property type="match status" value="1"/>
</dbReference>
<evidence type="ECO:0000256" key="3">
    <source>
        <dbReference type="ARBA" id="ARBA00022723"/>
    </source>
</evidence>
<dbReference type="PROSITE" id="PS51257">
    <property type="entry name" value="PROKAR_LIPOPROTEIN"/>
    <property type="match status" value="1"/>
</dbReference>
<reference evidence="9 10" key="1">
    <citation type="submission" date="2017-08" db="EMBL/GenBank/DDBJ databases">
        <title>Infants hospitalized years apart are colonized by the same room-sourced microbial strains.</title>
        <authorList>
            <person name="Brooks B."/>
            <person name="Olm M.R."/>
            <person name="Firek B.A."/>
            <person name="Baker R."/>
            <person name="Thomas B.C."/>
            <person name="Morowitz M.J."/>
            <person name="Banfield J.F."/>
        </authorList>
    </citation>
    <scope>NUCLEOTIDE SEQUENCE [LARGE SCALE GENOMIC DNA]</scope>
    <source>
        <strain evidence="9">S2_005_003_R2_41</strain>
    </source>
</reference>